<feature type="active site" description="Proton donor/acceptor" evidence="6">
    <location>
        <position position="156"/>
    </location>
</feature>
<evidence type="ECO:0000256" key="6">
    <source>
        <dbReference type="PIRSR" id="PIRSR604808-1"/>
    </source>
</evidence>
<feature type="active site" evidence="6">
    <location>
        <position position="116"/>
    </location>
</feature>
<dbReference type="PROSITE" id="PS51435">
    <property type="entry name" value="AP_NUCLEASE_F1_4"/>
    <property type="match status" value="1"/>
</dbReference>
<dbReference type="Proteomes" id="UP000649617">
    <property type="component" value="Unassembled WGS sequence"/>
</dbReference>
<dbReference type="OrthoDB" id="498125at2759"/>
<proteinExistence type="inferred from homology"/>
<comment type="similarity">
    <text evidence="2 9">Belongs to the DNA repair enzymes AP/ExoA family.</text>
</comment>
<dbReference type="NCBIfam" id="TIGR00633">
    <property type="entry name" value="xth"/>
    <property type="match status" value="1"/>
</dbReference>
<evidence type="ECO:0000313" key="12">
    <source>
        <dbReference type="Proteomes" id="UP000649617"/>
    </source>
</evidence>
<feature type="site" description="Interaction with DNA substrate" evidence="8">
    <location>
        <position position="262"/>
    </location>
</feature>
<accession>A0A812XFV0</accession>
<dbReference type="EMBL" id="CAJNIZ010045637">
    <property type="protein sequence ID" value="CAE7725506.1"/>
    <property type="molecule type" value="Genomic_DNA"/>
</dbReference>
<dbReference type="PANTHER" id="PTHR22748">
    <property type="entry name" value="AP ENDONUCLEASE"/>
    <property type="match status" value="1"/>
</dbReference>
<feature type="binding site" evidence="7">
    <location>
        <position position="261"/>
    </location>
    <ligand>
        <name>Mg(2+)</name>
        <dbReference type="ChEBI" id="CHEBI:18420"/>
        <label>1</label>
    </ligand>
</feature>
<dbReference type="GO" id="GO:0005634">
    <property type="term" value="C:nucleus"/>
    <property type="evidence" value="ECO:0007669"/>
    <property type="project" value="TreeGrafter"/>
</dbReference>
<dbReference type="InterPro" id="IPR036691">
    <property type="entry name" value="Endo/exonu/phosph_ase_sf"/>
</dbReference>
<organism evidence="11 12">
    <name type="scientific">Symbiodinium pilosum</name>
    <name type="common">Dinoflagellate</name>
    <dbReference type="NCBI Taxonomy" id="2952"/>
    <lineage>
        <taxon>Eukaryota</taxon>
        <taxon>Sar</taxon>
        <taxon>Alveolata</taxon>
        <taxon>Dinophyceae</taxon>
        <taxon>Suessiales</taxon>
        <taxon>Symbiodiniaceae</taxon>
        <taxon>Symbiodinium</taxon>
    </lineage>
</organism>
<keyword evidence="9" id="KW-0227">DNA damage</keyword>
<evidence type="ECO:0000256" key="4">
    <source>
        <dbReference type="ARBA" id="ARBA00022801"/>
    </source>
</evidence>
<evidence type="ECO:0000313" key="11">
    <source>
        <dbReference type="EMBL" id="CAE7725506.1"/>
    </source>
</evidence>
<comment type="cofactor">
    <cofactor evidence="1">
        <name>Mn(2+)</name>
        <dbReference type="ChEBI" id="CHEBI:29035"/>
    </cofactor>
</comment>
<feature type="domain" description="Endonuclease/exonuclease/phosphatase" evidence="10">
    <location>
        <begin position="8"/>
        <end position="262"/>
    </location>
</feature>
<dbReference type="SUPFAM" id="SSF56219">
    <property type="entry name" value="DNase I-like"/>
    <property type="match status" value="1"/>
</dbReference>
<dbReference type="GO" id="GO:0046872">
    <property type="term" value="F:metal ion binding"/>
    <property type="evidence" value="ECO:0007669"/>
    <property type="project" value="UniProtKB-KW"/>
</dbReference>
<feature type="binding site" evidence="7">
    <location>
        <position position="26"/>
    </location>
    <ligand>
        <name>Mg(2+)</name>
        <dbReference type="ChEBI" id="CHEBI:18420"/>
        <label>1</label>
    </ligand>
</feature>
<name>A0A812XFV0_SYMPI</name>
<dbReference type="InterPro" id="IPR020848">
    <property type="entry name" value="AP_endonuclease_F1_CS"/>
</dbReference>
<sequence>MLKRDDGAELSAILKDEQPDITFLQEHKFQDIHVPKHEPDVLRIFDEACADKGPHRATWAVSLQRKGYSGTCAIYHSDAGGGVVDASTGVVGKVEQAEGRSVSLALNCGLTVVGVYVPNSGQQLARLAYRVNEWDKSLRSYLGQARGRGGVVLCGDLNVAHQDLDIWNAAEPRILKQAGTTAEERASFSRFLSELDMVDAFRWLNPEAAGMYTYWSRRHRLRPVNKGLRLDYFLLSRFIAEGTTQVTLQDCRILSKYGGSDHCPVVCSMFI</sequence>
<dbReference type="InterPro" id="IPR005135">
    <property type="entry name" value="Endo/exonuclease/phosphatase"/>
</dbReference>
<dbReference type="GO" id="GO:0006284">
    <property type="term" value="P:base-excision repair"/>
    <property type="evidence" value="ECO:0007669"/>
    <property type="project" value="TreeGrafter"/>
</dbReference>
<dbReference type="InterPro" id="IPR004808">
    <property type="entry name" value="AP_endonuc_1"/>
</dbReference>
<gene>
    <name evidence="11" type="primary">ARP</name>
    <name evidence="11" type="ORF">SPIL2461_LOCUS20743</name>
</gene>
<dbReference type="PROSITE" id="PS00728">
    <property type="entry name" value="AP_NUCLEASE_F1_3"/>
    <property type="match status" value="1"/>
</dbReference>
<dbReference type="Gene3D" id="3.60.10.10">
    <property type="entry name" value="Endonuclease/exonuclease/phosphatase"/>
    <property type="match status" value="1"/>
</dbReference>
<dbReference type="GO" id="GO:0008081">
    <property type="term" value="F:phosphoric diester hydrolase activity"/>
    <property type="evidence" value="ECO:0007669"/>
    <property type="project" value="TreeGrafter"/>
</dbReference>
<keyword evidence="9" id="KW-0234">DNA repair</keyword>
<dbReference type="GO" id="GO:0003677">
    <property type="term" value="F:DNA binding"/>
    <property type="evidence" value="ECO:0007669"/>
    <property type="project" value="InterPro"/>
</dbReference>
<keyword evidence="7" id="KW-0464">Manganese</keyword>
<dbReference type="GO" id="GO:0003906">
    <property type="term" value="F:DNA-(apurinic or apyrimidinic site) endonuclease activity"/>
    <property type="evidence" value="ECO:0007669"/>
    <property type="project" value="TreeGrafter"/>
</dbReference>
<keyword evidence="3 7" id="KW-0479">Metal-binding</keyword>
<keyword evidence="12" id="KW-1185">Reference proteome</keyword>
<evidence type="ECO:0000256" key="1">
    <source>
        <dbReference type="ARBA" id="ARBA00001936"/>
    </source>
</evidence>
<feature type="site" description="Transition state stabilizer" evidence="8">
    <location>
        <position position="158"/>
    </location>
</feature>
<feature type="binding site" evidence="7">
    <location>
        <position position="262"/>
    </location>
    <ligand>
        <name>Mg(2+)</name>
        <dbReference type="ChEBI" id="CHEBI:18420"/>
        <label>1</label>
    </ligand>
</feature>
<comment type="cofactor">
    <cofactor evidence="7 9">
        <name>Mg(2+)</name>
        <dbReference type="ChEBI" id="CHEBI:18420"/>
    </cofactor>
    <cofactor evidence="7 9">
        <name>Mn(2+)</name>
        <dbReference type="ChEBI" id="CHEBI:29035"/>
    </cofactor>
    <text evidence="7 9">Probably binds two magnesium or manganese ions per subunit.</text>
</comment>
<dbReference type="GO" id="GO:0008311">
    <property type="term" value="F:double-stranded DNA 3'-5' DNA exonuclease activity"/>
    <property type="evidence" value="ECO:0007669"/>
    <property type="project" value="TreeGrafter"/>
</dbReference>
<feature type="binding site" evidence="7">
    <location>
        <position position="158"/>
    </location>
    <ligand>
        <name>Mg(2+)</name>
        <dbReference type="ChEBI" id="CHEBI:18420"/>
        <label>1</label>
    </ligand>
</feature>
<keyword evidence="5 7" id="KW-0460">Magnesium</keyword>
<feature type="site" description="Important for catalytic activity" evidence="8">
    <location>
        <position position="231"/>
    </location>
</feature>
<evidence type="ECO:0000256" key="9">
    <source>
        <dbReference type="RuleBase" id="RU362131"/>
    </source>
</evidence>
<dbReference type="Pfam" id="PF03372">
    <property type="entry name" value="Exo_endo_phos"/>
    <property type="match status" value="1"/>
</dbReference>
<evidence type="ECO:0000259" key="10">
    <source>
        <dbReference type="Pfam" id="PF03372"/>
    </source>
</evidence>
<keyword evidence="4" id="KW-0378">Hydrolase</keyword>
<evidence type="ECO:0000256" key="3">
    <source>
        <dbReference type="ARBA" id="ARBA00022723"/>
    </source>
</evidence>
<feature type="binding site" evidence="7">
    <location>
        <position position="156"/>
    </location>
    <ligand>
        <name>Mg(2+)</name>
        <dbReference type="ChEBI" id="CHEBI:18420"/>
        <label>1</label>
    </ligand>
</feature>
<evidence type="ECO:0000256" key="7">
    <source>
        <dbReference type="PIRSR" id="PIRSR604808-2"/>
    </source>
</evidence>
<evidence type="ECO:0000256" key="5">
    <source>
        <dbReference type="ARBA" id="ARBA00022842"/>
    </source>
</evidence>
<protein>
    <submittedName>
        <fullName evidence="11">ARP protein</fullName>
    </submittedName>
</protein>
<evidence type="ECO:0000256" key="8">
    <source>
        <dbReference type="PIRSR" id="PIRSR604808-3"/>
    </source>
</evidence>
<dbReference type="AlphaFoldDB" id="A0A812XFV0"/>
<comment type="caution">
    <text evidence="11">The sequence shown here is derived from an EMBL/GenBank/DDBJ whole genome shotgun (WGS) entry which is preliminary data.</text>
</comment>
<feature type="active site" description="Proton acceptor" evidence="6">
    <location>
        <position position="262"/>
    </location>
</feature>
<evidence type="ECO:0000256" key="2">
    <source>
        <dbReference type="ARBA" id="ARBA00007092"/>
    </source>
</evidence>
<dbReference type="PANTHER" id="PTHR22748:SF6">
    <property type="entry name" value="DNA-(APURINIC OR APYRIMIDINIC SITE) ENDONUCLEASE"/>
    <property type="match status" value="1"/>
</dbReference>
<reference evidence="11" key="1">
    <citation type="submission" date="2021-02" db="EMBL/GenBank/DDBJ databases">
        <authorList>
            <person name="Dougan E. K."/>
            <person name="Rhodes N."/>
            <person name="Thang M."/>
            <person name="Chan C."/>
        </authorList>
    </citation>
    <scope>NUCLEOTIDE SEQUENCE</scope>
</reference>